<gene>
    <name evidence="4" type="primary">LOC106473818</name>
</gene>
<keyword evidence="2" id="KW-0812">Transmembrane</keyword>
<proteinExistence type="predicted"/>
<dbReference type="GeneID" id="106473818"/>
<keyword evidence="3" id="KW-1185">Reference proteome</keyword>
<dbReference type="RefSeq" id="XP_013789947.2">
    <property type="nucleotide sequence ID" value="XM_013934493.2"/>
</dbReference>
<reference evidence="4" key="1">
    <citation type="submission" date="2025-08" db="UniProtKB">
        <authorList>
            <consortium name="RefSeq"/>
        </authorList>
    </citation>
    <scope>IDENTIFICATION</scope>
    <source>
        <tissue evidence="4">Muscle</tissue>
    </source>
</reference>
<organism evidence="3 4">
    <name type="scientific">Limulus polyphemus</name>
    <name type="common">Atlantic horseshoe crab</name>
    <dbReference type="NCBI Taxonomy" id="6850"/>
    <lineage>
        <taxon>Eukaryota</taxon>
        <taxon>Metazoa</taxon>
        <taxon>Ecdysozoa</taxon>
        <taxon>Arthropoda</taxon>
        <taxon>Chelicerata</taxon>
        <taxon>Merostomata</taxon>
        <taxon>Xiphosura</taxon>
        <taxon>Limulidae</taxon>
        <taxon>Limulus</taxon>
    </lineage>
</organism>
<feature type="transmembrane region" description="Helical" evidence="2">
    <location>
        <begin position="58"/>
        <end position="83"/>
    </location>
</feature>
<keyword evidence="2" id="KW-0472">Membrane</keyword>
<protein>
    <submittedName>
        <fullName evidence="4">Uncharacterized protein LOC106473818</fullName>
    </submittedName>
</protein>
<evidence type="ECO:0000313" key="3">
    <source>
        <dbReference type="Proteomes" id="UP000694941"/>
    </source>
</evidence>
<accession>A0ABM1BWD4</accession>
<keyword evidence="2" id="KW-1133">Transmembrane helix</keyword>
<dbReference type="Proteomes" id="UP000694941">
    <property type="component" value="Unplaced"/>
</dbReference>
<evidence type="ECO:0000256" key="2">
    <source>
        <dbReference type="SAM" id="Phobius"/>
    </source>
</evidence>
<sequence>MVVPGSDLSITGVNGTGFRQVHLQQSVTMLAYMDQTAGNITEMPQVVYKWHLDKNFTIFFGAAIGALGLCVVLVVAILIWNCCYQRTLRQKFSLTEEKEPKCVRESESGMVQSESVVFLGSNSTQQCMTHVIEGDKLFELSSPEDPVKEKLEISMSQSVIERPRRQPLQLSPVHLDKFQLYPEKDIETSSARGSTGHALSRIPEINIHGRKYLSDLPNFGECTSYEVLNNPKHFNRLRIVNQEVTMKTRSLPLWGRSRQTSDDDGHSELFSGVSRP</sequence>
<evidence type="ECO:0000313" key="4">
    <source>
        <dbReference type="RefSeq" id="XP_013789947.2"/>
    </source>
</evidence>
<evidence type="ECO:0000256" key="1">
    <source>
        <dbReference type="SAM" id="MobiDB-lite"/>
    </source>
</evidence>
<name>A0ABM1BWD4_LIMPO</name>
<feature type="region of interest" description="Disordered" evidence="1">
    <location>
        <begin position="255"/>
        <end position="276"/>
    </location>
</feature>